<dbReference type="InterPro" id="IPR050955">
    <property type="entry name" value="Plant_Biomass_Hydrol_Est"/>
</dbReference>
<sequence>MTHDLATALRRALSKTRASDPAGATALIREALSGAPASGAECGPCAAVERARAKARSGSRTILSGLSGSAQMPKMTGLSGLMGKGGARRGRAAPVPEGARVEMRRHDGPAGGRDYRLFVPSPREGGFAGLVLMLHGCTQSPEDFALGTRMDQAAEEAGFVVAYPAQTGAHNAQSCWNWFRPEDQGRSRGEPAILGDLAQDLAAEFGLEGRVHVAGLSAGGAMAAVLAETHGDLFAAVGVHSGLPAGAARDLPSALAAMQGQVGGARPAARPAIVFHGTADRTVSPANAAALVPGDGIVTEHEREGRRWTRMTTAPGSELWIVEGAGHAWFGGDAGGSHADPAGPDASREMLRFFAEQTAT</sequence>
<comment type="caution">
    <text evidence="4">The sequence shown here is derived from an EMBL/GenBank/DDBJ whole genome shotgun (WGS) entry which is preliminary data.</text>
</comment>
<accession>A0ABU3DIT6</accession>
<dbReference type="RefSeq" id="WP_311692356.1">
    <property type="nucleotide sequence ID" value="NZ_JAVRHL010000003.1"/>
</dbReference>
<reference evidence="4 5" key="1">
    <citation type="submission" date="2023-09" db="EMBL/GenBank/DDBJ databases">
        <authorList>
            <person name="Rey-Velasco X."/>
        </authorList>
    </citation>
    <scope>NUCLEOTIDE SEQUENCE [LARGE SCALE GENOMIC DNA]</scope>
    <source>
        <strain evidence="4 5">F158</strain>
    </source>
</reference>
<gene>
    <name evidence="4" type="ORF">RM543_13110</name>
</gene>
<name>A0ABU3DIT6_9RHOB</name>
<dbReference type="InterPro" id="IPR010126">
    <property type="entry name" value="Esterase_phb"/>
</dbReference>
<dbReference type="Proteomes" id="UP001265259">
    <property type="component" value="Unassembled WGS sequence"/>
</dbReference>
<proteinExistence type="predicted"/>
<dbReference type="NCBIfam" id="TIGR01840">
    <property type="entry name" value="esterase_phb"/>
    <property type="match status" value="1"/>
</dbReference>
<dbReference type="InterPro" id="IPR029058">
    <property type="entry name" value="AB_hydrolase_fold"/>
</dbReference>
<organism evidence="4 5">
    <name type="scientific">Tropicimonas omnivorans</name>
    <dbReference type="NCBI Taxonomy" id="3075590"/>
    <lineage>
        <taxon>Bacteria</taxon>
        <taxon>Pseudomonadati</taxon>
        <taxon>Pseudomonadota</taxon>
        <taxon>Alphaproteobacteria</taxon>
        <taxon>Rhodobacterales</taxon>
        <taxon>Roseobacteraceae</taxon>
        <taxon>Tropicimonas</taxon>
    </lineage>
</organism>
<dbReference type="Pfam" id="PF10503">
    <property type="entry name" value="Esterase_PHB"/>
    <property type="match status" value="1"/>
</dbReference>
<protein>
    <submittedName>
        <fullName evidence="4">PHB depolymerase family esterase</fullName>
    </submittedName>
</protein>
<keyword evidence="2" id="KW-0378">Hydrolase</keyword>
<feature type="region of interest" description="Disordered" evidence="3">
    <location>
        <begin position="1"/>
        <end position="22"/>
    </location>
</feature>
<dbReference type="Gene3D" id="3.40.50.1820">
    <property type="entry name" value="alpha/beta hydrolase"/>
    <property type="match status" value="1"/>
</dbReference>
<evidence type="ECO:0000313" key="5">
    <source>
        <dbReference type="Proteomes" id="UP001265259"/>
    </source>
</evidence>
<dbReference type="PANTHER" id="PTHR43037:SF1">
    <property type="entry name" value="BLL1128 PROTEIN"/>
    <property type="match status" value="1"/>
</dbReference>
<dbReference type="PANTHER" id="PTHR43037">
    <property type="entry name" value="UNNAMED PRODUCT-RELATED"/>
    <property type="match status" value="1"/>
</dbReference>
<keyword evidence="5" id="KW-1185">Reference proteome</keyword>
<evidence type="ECO:0000313" key="4">
    <source>
        <dbReference type="EMBL" id="MDT0683628.1"/>
    </source>
</evidence>
<dbReference type="EMBL" id="JAVRHL010000003">
    <property type="protein sequence ID" value="MDT0683628.1"/>
    <property type="molecule type" value="Genomic_DNA"/>
</dbReference>
<evidence type="ECO:0000256" key="1">
    <source>
        <dbReference type="ARBA" id="ARBA00022729"/>
    </source>
</evidence>
<keyword evidence="1" id="KW-0732">Signal</keyword>
<evidence type="ECO:0000256" key="2">
    <source>
        <dbReference type="ARBA" id="ARBA00022801"/>
    </source>
</evidence>
<evidence type="ECO:0000256" key="3">
    <source>
        <dbReference type="SAM" id="MobiDB-lite"/>
    </source>
</evidence>
<dbReference type="SUPFAM" id="SSF53474">
    <property type="entry name" value="alpha/beta-Hydrolases"/>
    <property type="match status" value="1"/>
</dbReference>